<dbReference type="InterPro" id="IPR001387">
    <property type="entry name" value="Cro/C1-type_HTH"/>
</dbReference>
<dbReference type="PROSITE" id="PS50943">
    <property type="entry name" value="HTH_CROC1"/>
    <property type="match status" value="1"/>
</dbReference>
<protein>
    <recommendedName>
        <fullName evidence="2">HTH cro/C1-type domain-containing protein</fullName>
    </recommendedName>
</protein>
<dbReference type="PANTHER" id="PTHR46797">
    <property type="entry name" value="HTH-TYPE TRANSCRIPTIONAL REGULATOR"/>
    <property type="match status" value="1"/>
</dbReference>
<comment type="caution">
    <text evidence="3">The sequence shown here is derived from an EMBL/GenBank/DDBJ whole genome shotgun (WGS) entry which is preliminary data.</text>
</comment>
<dbReference type="EMBL" id="BMNT01000020">
    <property type="protein sequence ID" value="GGK92071.1"/>
    <property type="molecule type" value="Genomic_DNA"/>
</dbReference>
<reference evidence="3" key="1">
    <citation type="journal article" date="2014" name="Int. J. Syst. Evol. Microbiol.">
        <title>Complete genome sequence of Corynebacterium casei LMG S-19264T (=DSM 44701T), isolated from a smear-ripened cheese.</title>
        <authorList>
            <consortium name="US DOE Joint Genome Institute (JGI-PGF)"/>
            <person name="Walter F."/>
            <person name="Albersmeier A."/>
            <person name="Kalinowski J."/>
            <person name="Ruckert C."/>
        </authorList>
    </citation>
    <scope>NUCLEOTIDE SEQUENCE</scope>
    <source>
        <strain evidence="3">JCM 13064</strain>
    </source>
</reference>
<dbReference type="InterPro" id="IPR050807">
    <property type="entry name" value="TransReg_Diox_bact_type"/>
</dbReference>
<dbReference type="Gene3D" id="1.10.260.40">
    <property type="entry name" value="lambda repressor-like DNA-binding domains"/>
    <property type="match status" value="1"/>
</dbReference>
<dbReference type="GO" id="GO:0003700">
    <property type="term" value="F:DNA-binding transcription factor activity"/>
    <property type="evidence" value="ECO:0007669"/>
    <property type="project" value="TreeGrafter"/>
</dbReference>
<accession>A0A917R6M2</accession>
<sequence>MPEAGTLGRQIRKLRKEQDVTQEQLAERAGVSVDLIKKLEQGGRNDIRASYLMRIAAALDTEMSVLIGKRPRISGRADGSSVLALRDVLLDRSLLPGFSRDDDGVPAPAAAVDDTVSAAWRLYWAGDFAELTARIPGLVGEARLARLPHALAQAYQLAACLLVHFGSDNLATLAAERALASAADGDDELHWATLHGTYAWTLLHQGRPRESEDLAVRMAERIEPTFTSPPQHLVVWGGLLLTAMAAAVADARTAAAEEYISLASAAAARITGGDRHDYQVSFGPTQVAMQTTHAYTMLREPGRALKAAAGVTRGDLFPISYGRHLLDKAHAQADAGYGRAAATTLTDAAALSPVWFRHQGPARSLVERLREEETKLSTDLRRLVKLTGVDR</sequence>
<organism evidence="3 4">
    <name type="scientific">Sphaerisporangium melleum</name>
    <dbReference type="NCBI Taxonomy" id="321316"/>
    <lineage>
        <taxon>Bacteria</taxon>
        <taxon>Bacillati</taxon>
        <taxon>Actinomycetota</taxon>
        <taxon>Actinomycetes</taxon>
        <taxon>Streptosporangiales</taxon>
        <taxon>Streptosporangiaceae</taxon>
        <taxon>Sphaerisporangium</taxon>
    </lineage>
</organism>
<dbReference type="GO" id="GO:0005829">
    <property type="term" value="C:cytosol"/>
    <property type="evidence" value="ECO:0007669"/>
    <property type="project" value="TreeGrafter"/>
</dbReference>
<dbReference type="AlphaFoldDB" id="A0A917R6M2"/>
<dbReference type="CDD" id="cd00093">
    <property type="entry name" value="HTH_XRE"/>
    <property type="match status" value="1"/>
</dbReference>
<keyword evidence="4" id="KW-1185">Reference proteome</keyword>
<dbReference type="Proteomes" id="UP000645217">
    <property type="component" value="Unassembled WGS sequence"/>
</dbReference>
<name>A0A917R6M2_9ACTN</name>
<dbReference type="SMART" id="SM00530">
    <property type="entry name" value="HTH_XRE"/>
    <property type="match status" value="1"/>
</dbReference>
<evidence type="ECO:0000259" key="2">
    <source>
        <dbReference type="PROSITE" id="PS50943"/>
    </source>
</evidence>
<reference evidence="3" key="2">
    <citation type="submission" date="2020-09" db="EMBL/GenBank/DDBJ databases">
        <authorList>
            <person name="Sun Q."/>
            <person name="Ohkuma M."/>
        </authorList>
    </citation>
    <scope>NUCLEOTIDE SEQUENCE</scope>
    <source>
        <strain evidence="3">JCM 13064</strain>
    </source>
</reference>
<gene>
    <name evidence="3" type="ORF">GCM10007964_38360</name>
</gene>
<keyword evidence="1" id="KW-0238">DNA-binding</keyword>
<dbReference type="RefSeq" id="WP_189164395.1">
    <property type="nucleotide sequence ID" value="NZ_BMNT01000020.1"/>
</dbReference>
<evidence type="ECO:0000256" key="1">
    <source>
        <dbReference type="ARBA" id="ARBA00023125"/>
    </source>
</evidence>
<dbReference type="PANTHER" id="PTHR46797:SF1">
    <property type="entry name" value="METHYLPHOSPHONATE SYNTHASE"/>
    <property type="match status" value="1"/>
</dbReference>
<dbReference type="Pfam" id="PF01381">
    <property type="entry name" value="HTH_3"/>
    <property type="match status" value="1"/>
</dbReference>
<evidence type="ECO:0000313" key="4">
    <source>
        <dbReference type="Proteomes" id="UP000645217"/>
    </source>
</evidence>
<feature type="domain" description="HTH cro/C1-type" evidence="2">
    <location>
        <begin position="11"/>
        <end position="66"/>
    </location>
</feature>
<dbReference type="SUPFAM" id="SSF47413">
    <property type="entry name" value="lambda repressor-like DNA-binding domains"/>
    <property type="match status" value="1"/>
</dbReference>
<dbReference type="InterPro" id="IPR010982">
    <property type="entry name" value="Lambda_DNA-bd_dom_sf"/>
</dbReference>
<evidence type="ECO:0000313" key="3">
    <source>
        <dbReference type="EMBL" id="GGK92071.1"/>
    </source>
</evidence>
<proteinExistence type="predicted"/>
<dbReference type="GO" id="GO:0003677">
    <property type="term" value="F:DNA binding"/>
    <property type="evidence" value="ECO:0007669"/>
    <property type="project" value="UniProtKB-KW"/>
</dbReference>